<gene>
    <name evidence="1" type="ORF">FS320_25245</name>
</gene>
<dbReference type="RefSeq" id="WP_152714659.1">
    <property type="nucleotide sequence ID" value="NZ_VOSJ01000140.1"/>
</dbReference>
<accession>A0A5N7MWE0</accession>
<proteinExistence type="predicted"/>
<name>A0A5N7MWE0_9HYPH</name>
<dbReference type="AlphaFoldDB" id="A0A5N7MWE0"/>
<dbReference type="Gene3D" id="1.20.58.430">
    <property type="entry name" value="Type IV secretion system, VirB5-domain"/>
    <property type="match status" value="1"/>
</dbReference>
<dbReference type="InterPro" id="IPR014158">
    <property type="entry name" value="T4SS_VirB5"/>
</dbReference>
<comment type="caution">
    <text evidence="1">The sequence shown here is derived from an EMBL/GenBank/DDBJ whole genome shotgun (WGS) entry which is preliminary data.</text>
</comment>
<sequence length="213" mass="22316">MKVVPPSVVLSGLLLAATGPLVQEVYAQETFNDNAVQLLIAAVSGRKPFPVNNGEADVAARKGGSGLWEMANAALSCETVGPGGIQETLTEFCKRYGLSNAFKLRNDKLVSNVNIAQASAQGAITASIAEESYKRANASMGRINGYIAALETSSDLKTSVDINTRVMTEVAQQLNETLRTQAAIASAAGSYLMVFGADAAQQDGVGDPTDFIR</sequence>
<dbReference type="Pfam" id="PF07996">
    <property type="entry name" value="T4SS"/>
    <property type="match status" value="1"/>
</dbReference>
<dbReference type="Proteomes" id="UP000403266">
    <property type="component" value="Unassembled WGS sequence"/>
</dbReference>
<dbReference type="SUPFAM" id="SSF101082">
    <property type="entry name" value="Typo IV secretion system protein TraC"/>
    <property type="match status" value="1"/>
</dbReference>
<evidence type="ECO:0000313" key="2">
    <source>
        <dbReference type="Proteomes" id="UP000403266"/>
    </source>
</evidence>
<dbReference type="EMBL" id="VOSK01000140">
    <property type="protein sequence ID" value="MPR28366.1"/>
    <property type="molecule type" value="Genomic_DNA"/>
</dbReference>
<organism evidence="1 2">
    <name type="scientific">Microvirga tunisiensis</name>
    <dbReference type="NCBI Taxonomy" id="2108360"/>
    <lineage>
        <taxon>Bacteria</taxon>
        <taxon>Pseudomonadati</taxon>
        <taxon>Pseudomonadota</taxon>
        <taxon>Alphaproteobacteria</taxon>
        <taxon>Hyphomicrobiales</taxon>
        <taxon>Methylobacteriaceae</taxon>
        <taxon>Microvirga</taxon>
    </lineage>
</organism>
<dbReference type="InterPro" id="IPR023220">
    <property type="entry name" value="T4SS_VirB5-domain"/>
</dbReference>
<protein>
    <submittedName>
        <fullName evidence="1">Uncharacterized protein</fullName>
    </submittedName>
</protein>
<keyword evidence="2" id="KW-1185">Reference proteome</keyword>
<evidence type="ECO:0000313" key="1">
    <source>
        <dbReference type="EMBL" id="MPR28366.1"/>
    </source>
</evidence>
<dbReference type="OrthoDB" id="8100773at2"/>
<reference evidence="1 2" key="1">
    <citation type="journal article" date="2019" name="Syst. Appl. Microbiol.">
        <title>Microvirga tunisiensis sp. nov., a root nodule symbiotic bacterium isolated from Lupinus micranthus and L. luteus grown in Northern Tunisia.</title>
        <authorList>
            <person name="Msaddak A."/>
            <person name="Rejili M."/>
            <person name="Duran D."/>
            <person name="Mars M."/>
            <person name="Palacios J.M."/>
            <person name="Ruiz-Argueso T."/>
            <person name="Rey L."/>
            <person name="Imperial J."/>
        </authorList>
    </citation>
    <scope>NUCLEOTIDE SEQUENCE [LARGE SCALE GENOMIC DNA]</scope>
    <source>
        <strain evidence="1 2">Lmie10</strain>
    </source>
</reference>